<accession>A0A482VY51</accession>
<dbReference type="OrthoDB" id="10539998at2759"/>
<keyword evidence="2" id="KW-1185">Reference proteome</keyword>
<dbReference type="AlphaFoldDB" id="A0A482VY51"/>
<name>A0A482VY51_ASBVE</name>
<evidence type="ECO:0000313" key="2">
    <source>
        <dbReference type="Proteomes" id="UP000292052"/>
    </source>
</evidence>
<evidence type="ECO:0000313" key="1">
    <source>
        <dbReference type="EMBL" id="RZC37596.1"/>
    </source>
</evidence>
<dbReference type="EMBL" id="QDEB01051167">
    <property type="protein sequence ID" value="RZC37596.1"/>
    <property type="molecule type" value="Genomic_DNA"/>
</dbReference>
<gene>
    <name evidence="1" type="ORF">BDFB_013624</name>
</gene>
<feature type="non-terminal residue" evidence="1">
    <location>
        <position position="1"/>
    </location>
</feature>
<organism evidence="1 2">
    <name type="scientific">Asbolus verrucosus</name>
    <name type="common">Desert ironclad beetle</name>
    <dbReference type="NCBI Taxonomy" id="1661398"/>
    <lineage>
        <taxon>Eukaryota</taxon>
        <taxon>Metazoa</taxon>
        <taxon>Ecdysozoa</taxon>
        <taxon>Arthropoda</taxon>
        <taxon>Hexapoda</taxon>
        <taxon>Insecta</taxon>
        <taxon>Pterygota</taxon>
        <taxon>Neoptera</taxon>
        <taxon>Endopterygota</taxon>
        <taxon>Coleoptera</taxon>
        <taxon>Polyphaga</taxon>
        <taxon>Cucujiformia</taxon>
        <taxon>Tenebrionidae</taxon>
        <taxon>Pimeliinae</taxon>
        <taxon>Asbolus</taxon>
    </lineage>
</organism>
<dbReference type="Proteomes" id="UP000292052">
    <property type="component" value="Unassembled WGS sequence"/>
</dbReference>
<protein>
    <submittedName>
        <fullName evidence="1">Uncharacterized protein</fullName>
    </submittedName>
</protein>
<proteinExistence type="predicted"/>
<sequence length="78" mass="8039">FVFTAIFALAFAAPEPKPKAKPGLVAAAYTSPVVGGPAAVYTSAYTSPLVYSAGYVAPSFYSAGYRAYPAYSPPLVVL</sequence>
<reference evidence="1 2" key="1">
    <citation type="submission" date="2017-03" db="EMBL/GenBank/DDBJ databases">
        <title>Genome of the blue death feigning beetle - Asbolus verrucosus.</title>
        <authorList>
            <person name="Rider S.D."/>
        </authorList>
    </citation>
    <scope>NUCLEOTIDE SEQUENCE [LARGE SCALE GENOMIC DNA]</scope>
    <source>
        <strain evidence="1">Butters</strain>
        <tissue evidence="1">Head and leg muscle</tissue>
    </source>
</reference>
<comment type="caution">
    <text evidence="1">The sequence shown here is derived from an EMBL/GenBank/DDBJ whole genome shotgun (WGS) entry which is preliminary data.</text>
</comment>